<sequence length="322" mass="34038">MRIKRIVFQIGIVFAAVLVAAATGIFTVLYSPFFTTYRDLFVTSAMTSLNHQYLAKLFFSAKDIDAIMKSNQVKTSSENTDIAAIQVADTQSESTNTIQSVDISGNGYVGHLLIISDPTKVHVAYSNQLGTKGEKLKTVMASDADLAAGVNAGGFENDQSTGGVPLGCIIANGKLVYGDMGTSYSMVALTDTGVLTLGSFTPKEALAQGITEAVTFKPFLIVNGQAMISSGNGGWGIAPRTAIGQTKDGKILLLVIDGRQPGYSVGATLKDVQDIMQQYGAYNAANLDGGASTVMYYNGQLMNKPSGGDGERYLPSMFVVEK</sequence>
<reference evidence="3 4" key="1">
    <citation type="submission" date="2010-12" db="EMBL/GenBank/DDBJ databases">
        <title>Complete sequence of Ethanoligenens harbinense YUAN-3.</title>
        <authorList>
            <person name="Lucas S."/>
            <person name="Copeland A."/>
            <person name="Lapidus A."/>
            <person name="Cheng J.-F."/>
            <person name="Bruce D."/>
            <person name="Goodwin L."/>
            <person name="Pitluck S."/>
            <person name="Chertkov O."/>
            <person name="Misra M."/>
            <person name="Detter J.C."/>
            <person name="Han C."/>
            <person name="Tapia R."/>
            <person name="Land M."/>
            <person name="Hauser L."/>
            <person name="Jeffries C."/>
            <person name="Kyrpides N."/>
            <person name="Ivanova N."/>
            <person name="Mikhailova N."/>
            <person name="Wang A."/>
            <person name="Mouttaki H."/>
            <person name="He Z."/>
            <person name="Zhou J."/>
            <person name="Hemme C.L."/>
            <person name="Woyke T."/>
        </authorList>
    </citation>
    <scope>NUCLEOTIDE SEQUENCE [LARGE SCALE GENOMIC DNA]</scope>
    <source>
        <strain evidence="4">DSM 18485 / JCM 12961 / CGMCC 1.5033 / YUAN-3</strain>
    </source>
</reference>
<feature type="transmembrane region" description="Helical" evidence="1">
    <location>
        <begin position="7"/>
        <end position="30"/>
    </location>
</feature>
<dbReference type="KEGG" id="eha:Ethha_0725"/>
<proteinExistence type="predicted"/>
<name>E6U2K3_ETHHY</name>
<evidence type="ECO:0000256" key="1">
    <source>
        <dbReference type="SAM" id="Phobius"/>
    </source>
</evidence>
<dbReference type="EMBL" id="CP002400">
    <property type="protein sequence ID" value="ADU26294.1"/>
    <property type="molecule type" value="Genomic_DNA"/>
</dbReference>
<keyword evidence="1" id="KW-1133">Transmembrane helix</keyword>
<dbReference type="STRING" id="663278.Ethha_0725"/>
<dbReference type="RefSeq" id="WP_013484664.1">
    <property type="nucleotide sequence ID" value="NC_014828.1"/>
</dbReference>
<keyword evidence="1" id="KW-0812">Transmembrane</keyword>
<accession>E6U2K3</accession>
<dbReference type="AlphaFoldDB" id="E6U2K3"/>
<dbReference type="InterPro" id="IPR018711">
    <property type="entry name" value="NAGPA"/>
</dbReference>
<dbReference type="HOGENOM" id="CLU_058779_0_0_9"/>
<evidence type="ECO:0000259" key="2">
    <source>
        <dbReference type="Pfam" id="PF09992"/>
    </source>
</evidence>
<evidence type="ECO:0000313" key="4">
    <source>
        <dbReference type="Proteomes" id="UP000001551"/>
    </source>
</evidence>
<dbReference type="eggNOG" id="COG4632">
    <property type="taxonomic scope" value="Bacteria"/>
</dbReference>
<protein>
    <recommendedName>
        <fullName evidence="2">Phosphodiester glycosidase domain-containing protein</fullName>
    </recommendedName>
</protein>
<gene>
    <name evidence="3" type="ordered locus">Ethha_0725</name>
</gene>
<dbReference type="Pfam" id="PF09992">
    <property type="entry name" value="NAGPA"/>
    <property type="match status" value="1"/>
</dbReference>
<dbReference type="PANTHER" id="PTHR40446">
    <property type="entry name" value="N-ACETYLGLUCOSAMINE-1-PHOSPHODIESTER ALPHA-N-ACETYLGLUCOSAMINIDASE"/>
    <property type="match status" value="1"/>
</dbReference>
<feature type="domain" description="Phosphodiester glycosidase" evidence="2">
    <location>
        <begin position="147"/>
        <end position="320"/>
    </location>
</feature>
<dbReference type="PANTHER" id="PTHR40446:SF2">
    <property type="entry name" value="N-ACETYLGLUCOSAMINE-1-PHOSPHODIESTER ALPHA-N-ACETYLGLUCOSAMINIDASE"/>
    <property type="match status" value="1"/>
</dbReference>
<keyword evidence="1" id="KW-0472">Membrane</keyword>
<organism evidence="3 4">
    <name type="scientific">Ethanoligenens harbinense (strain DSM 18485 / JCM 12961 / CGMCC 1.5033 / YUAN-3)</name>
    <dbReference type="NCBI Taxonomy" id="663278"/>
    <lineage>
        <taxon>Bacteria</taxon>
        <taxon>Bacillati</taxon>
        <taxon>Bacillota</taxon>
        <taxon>Clostridia</taxon>
        <taxon>Eubacteriales</taxon>
        <taxon>Oscillospiraceae</taxon>
        <taxon>Ethanoligenens</taxon>
    </lineage>
</organism>
<keyword evidence="4" id="KW-1185">Reference proteome</keyword>
<dbReference type="Proteomes" id="UP000001551">
    <property type="component" value="Chromosome"/>
</dbReference>
<evidence type="ECO:0000313" key="3">
    <source>
        <dbReference type="EMBL" id="ADU26294.1"/>
    </source>
</evidence>